<accession>A0A0F9N2U0</accession>
<sequence length="507" mass="52303">MPFLRQSTTQVIRFGPCLDKTDGVTEETALTLAQADMRLSKDGGAFAQKSAAGNATHDSDGWYDTTLSTTDTATVGELIFNAHQPANMLPVWVHYWVLEEDIYDALFGASAAGFDSNQRVDLGAWLGTAPLALVSQRVNTSVGAMAAAVLTAAAIATDAITAAKIAADAGVEIAQAVWDRVLTGATHNITNSAGRRLRQIEAAFVVASGTAQAGGVATITLAAGESAVDDIFAGDRVVIVGGTGVGEHGIVTAYNGTTKVATMSQSWVTQPDATSEYDLVPADVDLETIEHSVAAIDNLLADYDGTGYTKANSTIGTTTVNTDMRGTDSALLAANVPTNFADLAITVTTGRVDLALWLGVAPNALISGRVDTDVAVVNTAAISTTSFSAGAVDAAALAANVITSSELADSATPRILKNTALANFMFLMVDSTDHVTPKTGLTFGAGDSQRSLNGAAFANTTNLPTEVGSGIYKVNLATTDLNADVVTFRFDGTAADSRLITILTQPV</sequence>
<reference evidence="1" key="1">
    <citation type="journal article" date="2015" name="Nature">
        <title>Complex archaea that bridge the gap between prokaryotes and eukaryotes.</title>
        <authorList>
            <person name="Spang A."/>
            <person name="Saw J.H."/>
            <person name="Jorgensen S.L."/>
            <person name="Zaremba-Niedzwiedzka K."/>
            <person name="Martijn J."/>
            <person name="Lind A.E."/>
            <person name="van Eijk R."/>
            <person name="Schleper C."/>
            <person name="Guy L."/>
            <person name="Ettema T.J."/>
        </authorList>
    </citation>
    <scope>NUCLEOTIDE SEQUENCE</scope>
</reference>
<organism evidence="1">
    <name type="scientific">marine sediment metagenome</name>
    <dbReference type="NCBI Taxonomy" id="412755"/>
    <lineage>
        <taxon>unclassified sequences</taxon>
        <taxon>metagenomes</taxon>
        <taxon>ecological metagenomes</taxon>
    </lineage>
</organism>
<gene>
    <name evidence="1" type="ORF">LCGC14_1002110</name>
</gene>
<proteinExistence type="predicted"/>
<evidence type="ECO:0000313" key="1">
    <source>
        <dbReference type="EMBL" id="KKN13860.1"/>
    </source>
</evidence>
<protein>
    <submittedName>
        <fullName evidence="1">Uncharacterized protein</fullName>
    </submittedName>
</protein>
<dbReference type="AlphaFoldDB" id="A0A0F9N2U0"/>
<name>A0A0F9N2U0_9ZZZZ</name>
<dbReference type="EMBL" id="LAZR01003877">
    <property type="protein sequence ID" value="KKN13860.1"/>
    <property type="molecule type" value="Genomic_DNA"/>
</dbReference>
<comment type="caution">
    <text evidence="1">The sequence shown here is derived from an EMBL/GenBank/DDBJ whole genome shotgun (WGS) entry which is preliminary data.</text>
</comment>